<dbReference type="AlphaFoldDB" id="H0UQC6"/>
<dbReference type="PANTHER" id="PTHR30189:SF1">
    <property type="entry name" value="LPS-ASSEMBLY PROTEIN LPTD"/>
    <property type="match status" value="1"/>
</dbReference>
<dbReference type="RefSeq" id="WP_006583174.1">
    <property type="nucleotide sequence ID" value="NZ_CM001377.1"/>
</dbReference>
<sequence length="594" mass="66573">MFHRNPHPPKGHLGPKLRFLSGVIVLLMVSLLGLPSPLGAAQEVQEARLTADQVVYQEDTGVATAAGNARLTHGDLRLFAENIVYDAQASRVEAWSPGGEVVVMSKGRRLNGLRLVYRLDDRLGVLTSAHGEDHGIFIRGADLEFMPLDEAVSRGLVSRRAALGIRGNKNPDDTKDAAVWKDVSATTCELPNPHYVLKAKQVVVIPGRSTVIRKPQVYLGGRLLFSYPFDYVVRDRRSKGERQDSFVPFVKYDSTKGVGMGISGPLVGEGLDLSMGLMGWTKVSPEGWMELNYQLSDWGAVFGRVDRVYDTTMEETLWRPKWGVRWALGDFSGSAVWSQRELLKVEKTLGRNDTYFLYREPEVSLYGPWVRAGSGNMMWRLGALYGRYEESLKDFERKSLSGELAWSGLGGGVKPRFYLSQLYHAYSGGDHQSTTYGEVGMDWRIGGVDMSTVYARRWVSGSSPMEWDRYSEAENLYHTASFYLGDPKGDYNWRVSLQAGYDLRASSLARMVYTVSYKHHCLVWDLVLKDNRADGDRWFGLNLRLKDAPIRTFEDSSYYEPMVQRFDEIYESPSPASKDVGDGDGASGDDLPAR</sequence>
<accession>H0UQC6</accession>
<dbReference type="GO" id="GO:0009279">
    <property type="term" value="C:cell outer membrane"/>
    <property type="evidence" value="ECO:0007669"/>
    <property type="project" value="TreeGrafter"/>
</dbReference>
<dbReference type="eggNOG" id="COG1452">
    <property type="taxonomic scope" value="Bacteria"/>
</dbReference>
<dbReference type="EMBL" id="CM001377">
    <property type="protein sequence ID" value="EHM09680.1"/>
    <property type="molecule type" value="Genomic_DNA"/>
</dbReference>
<evidence type="ECO:0000313" key="2">
    <source>
        <dbReference type="EMBL" id="EHM09680.1"/>
    </source>
</evidence>
<dbReference type="InterPro" id="IPR050218">
    <property type="entry name" value="LptD"/>
</dbReference>
<dbReference type="PANTHER" id="PTHR30189">
    <property type="entry name" value="LPS-ASSEMBLY PROTEIN"/>
    <property type="match status" value="1"/>
</dbReference>
<name>H0UQC6_9BACT</name>
<proteinExistence type="predicted"/>
<gene>
    <name evidence="2" type="ORF">TheveDRAFT_0519</name>
</gene>
<dbReference type="Proteomes" id="UP000005730">
    <property type="component" value="Chromosome"/>
</dbReference>
<evidence type="ECO:0000256" key="1">
    <source>
        <dbReference type="SAM" id="MobiDB-lite"/>
    </source>
</evidence>
<protein>
    <submittedName>
        <fullName evidence="2">Organic solvent tolerance protein OstA</fullName>
    </submittedName>
</protein>
<dbReference type="STRING" id="926567.TheveDRAFT_0519"/>
<dbReference type="OrthoDB" id="2893at2"/>
<reference evidence="2 3" key="1">
    <citation type="submission" date="2011-10" db="EMBL/GenBank/DDBJ databases">
        <title>The Noncontiguous Finished genome of Thermanaerovibrio velox DSM 12556.</title>
        <authorList>
            <consortium name="US DOE Joint Genome Institute (JGI-PGF)"/>
            <person name="Lucas S."/>
            <person name="Copeland A."/>
            <person name="Lapidus A."/>
            <person name="Glavina del Rio T."/>
            <person name="Dalin E."/>
            <person name="Tice H."/>
            <person name="Bruce D."/>
            <person name="Goodwin L."/>
            <person name="Pitluck S."/>
            <person name="Peters L."/>
            <person name="Mikhailova N."/>
            <person name="Teshima H."/>
            <person name="Kyrpides N."/>
            <person name="Mavromatis K."/>
            <person name="Ivanova N."/>
            <person name="Markowitz V."/>
            <person name="Cheng J.-F."/>
            <person name="Hugenholtz P."/>
            <person name="Woyke T."/>
            <person name="Wu D."/>
            <person name="Spring S."/>
            <person name="Brambilla E.-M."/>
            <person name="Klenk H.-P."/>
            <person name="Eisen J.A."/>
        </authorList>
    </citation>
    <scope>NUCLEOTIDE SEQUENCE [LARGE SCALE GENOMIC DNA]</scope>
    <source>
        <strain evidence="2 3">DSM 12556</strain>
    </source>
</reference>
<organism evidence="2 3">
    <name type="scientific">Thermanaerovibrio velox DSM 12556</name>
    <dbReference type="NCBI Taxonomy" id="926567"/>
    <lineage>
        <taxon>Bacteria</taxon>
        <taxon>Thermotogati</taxon>
        <taxon>Synergistota</taxon>
        <taxon>Synergistia</taxon>
        <taxon>Synergistales</taxon>
        <taxon>Synergistaceae</taxon>
        <taxon>Thermanaerovibrio</taxon>
    </lineage>
</organism>
<evidence type="ECO:0000313" key="3">
    <source>
        <dbReference type="Proteomes" id="UP000005730"/>
    </source>
</evidence>
<dbReference type="GO" id="GO:1990351">
    <property type="term" value="C:transporter complex"/>
    <property type="evidence" value="ECO:0007669"/>
    <property type="project" value="TreeGrafter"/>
</dbReference>
<feature type="region of interest" description="Disordered" evidence="1">
    <location>
        <begin position="572"/>
        <end position="594"/>
    </location>
</feature>
<dbReference type="HOGENOM" id="CLU_475602_0_0_0"/>
<keyword evidence="3" id="KW-1185">Reference proteome</keyword>
<dbReference type="Gene3D" id="2.60.450.10">
    <property type="entry name" value="Lipopolysaccharide (LPS) transport protein A like domain"/>
    <property type="match status" value="1"/>
</dbReference>